<dbReference type="Pfam" id="PF25917">
    <property type="entry name" value="BSH_RND"/>
    <property type="match status" value="1"/>
</dbReference>
<feature type="domain" description="Multidrug resistance protein MdtA-like C-terminal permuted SH3" evidence="7">
    <location>
        <begin position="325"/>
        <end position="385"/>
    </location>
</feature>
<dbReference type="Gene3D" id="2.40.50.100">
    <property type="match status" value="1"/>
</dbReference>
<dbReference type="Proteomes" id="UP000664303">
    <property type="component" value="Unassembled WGS sequence"/>
</dbReference>
<dbReference type="InterPro" id="IPR058625">
    <property type="entry name" value="MdtA-like_BSH"/>
</dbReference>
<evidence type="ECO:0000256" key="2">
    <source>
        <dbReference type="ARBA" id="ARBA00009477"/>
    </source>
</evidence>
<name>A0A939DE78_9GAMM</name>
<dbReference type="Pfam" id="PF25876">
    <property type="entry name" value="HH_MFP_RND"/>
    <property type="match status" value="1"/>
</dbReference>
<proteinExistence type="inferred from homology"/>
<keyword evidence="9" id="KW-1185">Reference proteome</keyword>
<evidence type="ECO:0000259" key="5">
    <source>
        <dbReference type="Pfam" id="PF25917"/>
    </source>
</evidence>
<dbReference type="Pfam" id="PF25967">
    <property type="entry name" value="RND-MFP_C"/>
    <property type="match status" value="1"/>
</dbReference>
<dbReference type="GO" id="GO:0046677">
    <property type="term" value="P:response to antibiotic"/>
    <property type="evidence" value="ECO:0007669"/>
    <property type="project" value="TreeGrafter"/>
</dbReference>
<comment type="subcellular location">
    <subcellularLocation>
        <location evidence="1">Cell inner membrane</location>
        <topology evidence="1">Lipid-anchor</topology>
    </subcellularLocation>
</comment>
<evidence type="ECO:0000313" key="8">
    <source>
        <dbReference type="EMBL" id="MBN7796613.1"/>
    </source>
</evidence>
<dbReference type="EMBL" id="JAFKCZ010000005">
    <property type="protein sequence ID" value="MBN7796613.1"/>
    <property type="molecule type" value="Genomic_DNA"/>
</dbReference>
<comment type="caution">
    <text evidence="8">The sequence shown here is derived from an EMBL/GenBank/DDBJ whole genome shotgun (WGS) entry which is preliminary data.</text>
</comment>
<keyword evidence="3" id="KW-0175">Coiled coil</keyword>
<dbReference type="Gene3D" id="2.40.30.170">
    <property type="match status" value="1"/>
</dbReference>
<comment type="similarity">
    <text evidence="2">Belongs to the membrane fusion protein (MFP) (TC 8.A.1) family.</text>
</comment>
<dbReference type="NCBIfam" id="TIGR01730">
    <property type="entry name" value="RND_mfp"/>
    <property type="match status" value="1"/>
</dbReference>
<dbReference type="SUPFAM" id="SSF111369">
    <property type="entry name" value="HlyD-like secretion proteins"/>
    <property type="match status" value="1"/>
</dbReference>
<evidence type="ECO:0000313" key="9">
    <source>
        <dbReference type="Proteomes" id="UP000664303"/>
    </source>
</evidence>
<dbReference type="Gene3D" id="2.40.420.20">
    <property type="match status" value="1"/>
</dbReference>
<feature type="domain" description="Multidrug resistance protein MdtA-like beta-barrel" evidence="6">
    <location>
        <begin position="237"/>
        <end position="317"/>
    </location>
</feature>
<dbReference type="InterPro" id="IPR058626">
    <property type="entry name" value="MdtA-like_b-barrel"/>
</dbReference>
<dbReference type="Pfam" id="PF25944">
    <property type="entry name" value="Beta-barrel_RND"/>
    <property type="match status" value="1"/>
</dbReference>
<accession>A0A939DE78</accession>
<reference evidence="8" key="1">
    <citation type="submission" date="2021-02" db="EMBL/GenBank/DDBJ databases">
        <title>PHA producing bacteria isolated from coastal sediment in Guangdong, Shenzhen.</title>
        <authorList>
            <person name="Zheng W."/>
            <person name="Yu S."/>
            <person name="Huang Y."/>
        </authorList>
    </citation>
    <scope>NUCLEOTIDE SEQUENCE</scope>
    <source>
        <strain evidence="8">TN14-10</strain>
    </source>
</reference>
<feature type="domain" description="Multidrug resistance protein MdtA-like alpha-helical hairpin" evidence="4">
    <location>
        <begin position="133"/>
        <end position="201"/>
    </location>
</feature>
<gene>
    <name evidence="8" type="ORF">JYP50_08425</name>
</gene>
<dbReference type="PANTHER" id="PTHR30158">
    <property type="entry name" value="ACRA/E-RELATED COMPONENT OF DRUG EFFLUX TRANSPORTER"/>
    <property type="match status" value="1"/>
</dbReference>
<feature type="coiled-coil region" evidence="3">
    <location>
        <begin position="132"/>
        <end position="159"/>
    </location>
</feature>
<dbReference type="InterPro" id="IPR006143">
    <property type="entry name" value="RND_pump_MFP"/>
</dbReference>
<evidence type="ECO:0000259" key="7">
    <source>
        <dbReference type="Pfam" id="PF25967"/>
    </source>
</evidence>
<dbReference type="PANTHER" id="PTHR30158:SF26">
    <property type="entry name" value="RESISTANCE-NODULATION-CELL DIVISION (RND) MULTIDRUG EFFLUX MEMBRANE FUSION PROTEIN MEXE"/>
    <property type="match status" value="1"/>
</dbReference>
<evidence type="ECO:0000256" key="3">
    <source>
        <dbReference type="SAM" id="Coils"/>
    </source>
</evidence>
<evidence type="ECO:0000259" key="6">
    <source>
        <dbReference type="Pfam" id="PF25944"/>
    </source>
</evidence>
<evidence type="ECO:0000259" key="4">
    <source>
        <dbReference type="Pfam" id="PF25876"/>
    </source>
</evidence>
<evidence type="ECO:0000256" key="1">
    <source>
        <dbReference type="ARBA" id="ARBA00004519"/>
    </source>
</evidence>
<organism evidence="8 9">
    <name type="scientific">Parahaliea mediterranea</name>
    <dbReference type="NCBI Taxonomy" id="651086"/>
    <lineage>
        <taxon>Bacteria</taxon>
        <taxon>Pseudomonadati</taxon>
        <taxon>Pseudomonadota</taxon>
        <taxon>Gammaproteobacteria</taxon>
        <taxon>Cellvibrionales</taxon>
        <taxon>Halieaceae</taxon>
        <taxon>Parahaliea</taxon>
    </lineage>
</organism>
<dbReference type="GO" id="GO:0005886">
    <property type="term" value="C:plasma membrane"/>
    <property type="evidence" value="ECO:0007669"/>
    <property type="project" value="TreeGrafter"/>
</dbReference>
<dbReference type="InterPro" id="IPR058624">
    <property type="entry name" value="MdtA-like_HH"/>
</dbReference>
<dbReference type="GO" id="GO:0022857">
    <property type="term" value="F:transmembrane transporter activity"/>
    <property type="evidence" value="ECO:0007669"/>
    <property type="project" value="InterPro"/>
</dbReference>
<dbReference type="InterPro" id="IPR058627">
    <property type="entry name" value="MdtA-like_C"/>
</dbReference>
<sequence length="417" mass="45566">MRVRRQLTGGGRQACTGRSKVRIGDYFRRYQARRRWRALVAATATAAVLGGCNVRGDSAQVASPPAVDVAEVLVEPAVLWDSFTGRVAAPETVDLRARVSGYIDRVAFAEGELVQQGEVLFEIDPRPYAAREQAARAELARARSQLKLATSEARRARQLLDGKAISREQHEQRDAARAAAAAAVRAAEAALASARLDLQYTQVKAPITGRVGRALVTRGNLAGADQTLLTTLVSVDPMYVYFESDQQTLLHSGDLLDLAQRPEVRIGLAGEDGLPHRGRLDFVDNRLNSQSGTIQFRAVVDNGRGLFRAGQFARVEMPTERVREALLVDRKAVLTDQDRRYVYVVDGEGRVQRRDVEPGRELEGLVVIREGLSRGERVIVNGLQRVPGSGVEVLPQLVGMVPEVPGSQLASAQNFSF</sequence>
<dbReference type="GO" id="GO:0030313">
    <property type="term" value="C:cell envelope"/>
    <property type="evidence" value="ECO:0007669"/>
    <property type="project" value="UniProtKB-SubCell"/>
</dbReference>
<dbReference type="Gene3D" id="1.10.287.470">
    <property type="entry name" value="Helix hairpin bin"/>
    <property type="match status" value="1"/>
</dbReference>
<feature type="domain" description="Multidrug resistance protein MdtA-like barrel-sandwich hybrid" evidence="5">
    <location>
        <begin position="91"/>
        <end position="229"/>
    </location>
</feature>
<protein>
    <submittedName>
        <fullName evidence="8">Efflux RND transporter periplasmic adaptor subunit</fullName>
    </submittedName>
</protein>
<dbReference type="AlphaFoldDB" id="A0A939DE78"/>